<dbReference type="EMBL" id="JANHOG010002006">
    <property type="protein sequence ID" value="KAJ3528628.1"/>
    <property type="molecule type" value="Genomic_DNA"/>
</dbReference>
<dbReference type="Proteomes" id="UP001148662">
    <property type="component" value="Unassembled WGS sequence"/>
</dbReference>
<keyword evidence="2" id="KW-1185">Reference proteome</keyword>
<evidence type="ECO:0000313" key="2">
    <source>
        <dbReference type="Proteomes" id="UP001148662"/>
    </source>
</evidence>
<name>A0ACC1RZ00_9APHY</name>
<proteinExistence type="predicted"/>
<sequence>MNSRLTVALCIVLHAVLVLIYVAILATHHAGVYDRPLQLSSGTARTVTTIVSQLFTIVYCAILMLLTQRITLQEFTKRPQTLTAIHDKTSAWLGLGSSLQTLGRQAKLAADFLGVSMITLYLLLIFIVHTTLPGIYGVTTQNVTIFHAYPTMLARQLNASNVFGGYAVSSFDPYAILEVYSMLNVTTAGVADSMIYDIIPVVENAANDGVLVNATTFSVDCALIPDVVQTKFWPPTTDFGEGSPATFTFGFGSGNYSVDIATMGQNQFQVQNAIPNGTGIAPLDPALIVASTCPMVDSAGDNGTAVSINPMWQPIGQQNVTDGIYLFGCNFNAENSTVYVNPQSQSVIQPPSPPMPTRWHEWAAPNASSDPLVQLVSLIISSAPPAPYNPGPVFVTNNTYTAESTTQPSLIDQFLYMDISTGRNASVGASGPVTITELNWSLARAYAALLWYYNSLSATSLNIAFGDATMQGRNQGQVAIPSPVLQERLSVNTTSVSTLPP</sequence>
<protein>
    <submittedName>
        <fullName evidence="1">Uncharacterized protein</fullName>
    </submittedName>
</protein>
<gene>
    <name evidence="1" type="ORF">NM688_g7973</name>
</gene>
<comment type="caution">
    <text evidence="1">The sequence shown here is derived from an EMBL/GenBank/DDBJ whole genome shotgun (WGS) entry which is preliminary data.</text>
</comment>
<organism evidence="1 2">
    <name type="scientific">Phlebia brevispora</name>
    <dbReference type="NCBI Taxonomy" id="194682"/>
    <lineage>
        <taxon>Eukaryota</taxon>
        <taxon>Fungi</taxon>
        <taxon>Dikarya</taxon>
        <taxon>Basidiomycota</taxon>
        <taxon>Agaricomycotina</taxon>
        <taxon>Agaricomycetes</taxon>
        <taxon>Polyporales</taxon>
        <taxon>Meruliaceae</taxon>
        <taxon>Phlebia</taxon>
    </lineage>
</organism>
<accession>A0ACC1RZ00</accession>
<evidence type="ECO:0000313" key="1">
    <source>
        <dbReference type="EMBL" id="KAJ3528628.1"/>
    </source>
</evidence>
<reference evidence="1" key="1">
    <citation type="submission" date="2022-07" db="EMBL/GenBank/DDBJ databases">
        <title>Genome Sequence of Phlebia brevispora.</title>
        <authorList>
            <person name="Buettner E."/>
        </authorList>
    </citation>
    <scope>NUCLEOTIDE SEQUENCE</scope>
    <source>
        <strain evidence="1">MPL23</strain>
    </source>
</reference>